<dbReference type="Pfam" id="PF01796">
    <property type="entry name" value="OB_ChsH2_C"/>
    <property type="match status" value="1"/>
</dbReference>
<feature type="domain" description="ChsH2 rubredoxin-like zinc ribbon" evidence="2">
    <location>
        <begin position="21"/>
        <end position="56"/>
    </location>
</feature>
<comment type="caution">
    <text evidence="3">The sequence shown here is derived from an EMBL/GenBank/DDBJ whole genome shotgun (WGS) entry which is preliminary data.</text>
</comment>
<dbReference type="InterPro" id="IPR052513">
    <property type="entry name" value="Thioester_dehydratase-like"/>
</dbReference>
<proteinExistence type="predicted"/>
<organism evidence="3 4">
    <name type="scientific">Planomonospora alba</name>
    <dbReference type="NCBI Taxonomy" id="161354"/>
    <lineage>
        <taxon>Bacteria</taxon>
        <taxon>Bacillati</taxon>
        <taxon>Actinomycetota</taxon>
        <taxon>Actinomycetes</taxon>
        <taxon>Streptosporangiales</taxon>
        <taxon>Streptosporangiaceae</taxon>
        <taxon>Planomonospora</taxon>
    </lineage>
</organism>
<dbReference type="Proteomes" id="UP001500320">
    <property type="component" value="Unassembled WGS sequence"/>
</dbReference>
<dbReference type="InterPro" id="IPR022002">
    <property type="entry name" value="ChsH2_Znr"/>
</dbReference>
<evidence type="ECO:0000313" key="3">
    <source>
        <dbReference type="EMBL" id="GAA3146791.1"/>
    </source>
</evidence>
<dbReference type="Pfam" id="PF12172">
    <property type="entry name" value="zf-ChsH2"/>
    <property type="match status" value="1"/>
</dbReference>
<dbReference type="PANTHER" id="PTHR34075">
    <property type="entry name" value="BLR3430 PROTEIN"/>
    <property type="match status" value="1"/>
</dbReference>
<feature type="domain" description="ChsH2 C-terminal OB-fold" evidence="1">
    <location>
        <begin position="58"/>
        <end position="121"/>
    </location>
</feature>
<dbReference type="Gene3D" id="6.10.30.10">
    <property type="match status" value="1"/>
</dbReference>
<accession>A0ABP6NG18</accession>
<dbReference type="SUPFAM" id="SSF50249">
    <property type="entry name" value="Nucleic acid-binding proteins"/>
    <property type="match status" value="1"/>
</dbReference>
<dbReference type="EMBL" id="BAAAUT010000034">
    <property type="protein sequence ID" value="GAA3146791.1"/>
    <property type="molecule type" value="Genomic_DNA"/>
</dbReference>
<evidence type="ECO:0000313" key="4">
    <source>
        <dbReference type="Proteomes" id="UP001500320"/>
    </source>
</evidence>
<name>A0ABP6NG18_9ACTN</name>
<dbReference type="PANTHER" id="PTHR34075:SF5">
    <property type="entry name" value="BLR3430 PROTEIN"/>
    <property type="match status" value="1"/>
</dbReference>
<sequence length="142" mass="15480">MRPQRPGIPLPSPTAVSEPFWNGCAAGQLRYQRCAACDEAAFDPVWACRRCGADRMQWQVSAGLGEIYSHTIVWRPQTPAFTTPYAVVIVTFDEGFRLLTNLVGGTVADVRAGLRVRVSFHQVGGGIAVPYVTPAEEDKEAT</sequence>
<keyword evidence="4" id="KW-1185">Reference proteome</keyword>
<gene>
    <name evidence="3" type="ORF">GCM10010466_42250</name>
</gene>
<dbReference type="InterPro" id="IPR012340">
    <property type="entry name" value="NA-bd_OB-fold"/>
</dbReference>
<dbReference type="InterPro" id="IPR002878">
    <property type="entry name" value="ChsH2_C"/>
</dbReference>
<evidence type="ECO:0000259" key="1">
    <source>
        <dbReference type="Pfam" id="PF01796"/>
    </source>
</evidence>
<protein>
    <submittedName>
        <fullName evidence="3">Zn-ribbon domain-containing OB-fold protein</fullName>
    </submittedName>
</protein>
<evidence type="ECO:0000259" key="2">
    <source>
        <dbReference type="Pfam" id="PF12172"/>
    </source>
</evidence>
<reference evidence="4" key="1">
    <citation type="journal article" date="2019" name="Int. J. Syst. Evol. Microbiol.">
        <title>The Global Catalogue of Microorganisms (GCM) 10K type strain sequencing project: providing services to taxonomists for standard genome sequencing and annotation.</title>
        <authorList>
            <consortium name="The Broad Institute Genomics Platform"/>
            <consortium name="The Broad Institute Genome Sequencing Center for Infectious Disease"/>
            <person name="Wu L."/>
            <person name="Ma J."/>
        </authorList>
    </citation>
    <scope>NUCLEOTIDE SEQUENCE [LARGE SCALE GENOMIC DNA]</scope>
    <source>
        <strain evidence="4">JCM 9373</strain>
    </source>
</reference>